<organism evidence="2 3">
    <name type="scientific">Nannocystis exedens</name>
    <dbReference type="NCBI Taxonomy" id="54"/>
    <lineage>
        <taxon>Bacteria</taxon>
        <taxon>Pseudomonadati</taxon>
        <taxon>Myxococcota</taxon>
        <taxon>Polyangia</taxon>
        <taxon>Nannocystales</taxon>
        <taxon>Nannocystaceae</taxon>
        <taxon>Nannocystis</taxon>
    </lineage>
</organism>
<dbReference type="STRING" id="54.SAMN02745121_04233"/>
<dbReference type="EMBL" id="FOMX01000013">
    <property type="protein sequence ID" value="SFE42593.1"/>
    <property type="molecule type" value="Genomic_DNA"/>
</dbReference>
<keyword evidence="1" id="KW-0732">Signal</keyword>
<feature type="signal peptide" evidence="1">
    <location>
        <begin position="1"/>
        <end position="18"/>
    </location>
</feature>
<keyword evidence="3" id="KW-1185">Reference proteome</keyword>
<name>A0A1I2AI11_9BACT</name>
<proteinExistence type="predicted"/>
<evidence type="ECO:0008006" key="4">
    <source>
        <dbReference type="Google" id="ProtNLM"/>
    </source>
</evidence>
<dbReference type="AlphaFoldDB" id="A0A1I2AI11"/>
<accession>A0A1I2AI11</accession>
<feature type="chain" id="PRO_5011727279" description="Lipoprotein" evidence="1">
    <location>
        <begin position="19"/>
        <end position="138"/>
    </location>
</feature>
<evidence type="ECO:0000256" key="1">
    <source>
        <dbReference type="SAM" id="SignalP"/>
    </source>
</evidence>
<reference evidence="3" key="1">
    <citation type="submission" date="2016-10" db="EMBL/GenBank/DDBJ databases">
        <authorList>
            <person name="Varghese N."/>
            <person name="Submissions S."/>
        </authorList>
    </citation>
    <scope>NUCLEOTIDE SEQUENCE [LARGE SCALE GENOMIC DNA]</scope>
    <source>
        <strain evidence="3">ATCC 25963</strain>
    </source>
</reference>
<sequence length="138" mass="14707">MRYARLVPLLLVFAPACAEQHNYSEGEICVDAPALASFAAGDELEVVVVLDDCMACPKDFNANCEVDRQGSTINLHAGGVYTQRSGPCDTCLTLSVACIVGGLEPGNYTIRSGDQTLEISLPQADAPELDPTCDVVKW</sequence>
<gene>
    <name evidence="2" type="ORF">SAMN02745121_04233</name>
</gene>
<evidence type="ECO:0000313" key="3">
    <source>
        <dbReference type="Proteomes" id="UP000199400"/>
    </source>
</evidence>
<dbReference type="Proteomes" id="UP000199400">
    <property type="component" value="Unassembled WGS sequence"/>
</dbReference>
<protein>
    <recommendedName>
        <fullName evidence="4">Lipoprotein</fullName>
    </recommendedName>
</protein>
<evidence type="ECO:0000313" key="2">
    <source>
        <dbReference type="EMBL" id="SFE42593.1"/>
    </source>
</evidence>
<dbReference type="RefSeq" id="WP_096327998.1">
    <property type="nucleotide sequence ID" value="NZ_FOMX01000013.1"/>
</dbReference>